<comment type="subcellular location">
    <subcellularLocation>
        <location evidence="9">Virion</location>
    </subcellularLocation>
    <subcellularLocation>
        <location evidence="9">Host cytoplasm</location>
    </subcellularLocation>
</comment>
<dbReference type="Pfam" id="PF00973">
    <property type="entry name" value="Paramyxo_ncap"/>
    <property type="match status" value="1"/>
</dbReference>
<keyword evidence="5 9" id="KW-0694">RNA-binding</keyword>
<evidence type="ECO:0000256" key="9">
    <source>
        <dbReference type="RuleBase" id="RU361245"/>
    </source>
</evidence>
<comment type="subunit">
    <text evidence="9">Homomultimer; forms the nucleocapsid. Binds to the viral genomic RNA. N0 interacts with the phosphoprotein (via N-terminus); this interaction allows P to chaperon N0 to avoid N polymerization before encapsidation. Interacts as N-RNA template with the phosphoprotein (via C-terminus); this interaction positions the polymerase on the template.</text>
</comment>
<proteinExistence type="inferred from homology"/>
<evidence type="ECO:0000256" key="7">
    <source>
        <dbReference type="ARBA" id="ARBA00023200"/>
    </source>
</evidence>
<keyword evidence="12" id="KW-1185">Reference proteome</keyword>
<comment type="function">
    <text evidence="9">Forms the helical nucleocapsid (NC), protecting the genome from nucleases.</text>
</comment>
<feature type="region of interest" description="Disordered" evidence="10">
    <location>
        <begin position="395"/>
        <end position="470"/>
    </location>
</feature>
<dbReference type="GO" id="GO:0019013">
    <property type="term" value="C:viral nucleocapsid"/>
    <property type="evidence" value="ECO:0007669"/>
    <property type="project" value="UniProtKB-KW"/>
</dbReference>
<evidence type="ECO:0000256" key="3">
    <source>
        <dbReference type="ARBA" id="ARBA00022561"/>
    </source>
</evidence>
<dbReference type="InterPro" id="IPR002021">
    <property type="entry name" value="Paramyx_ncap"/>
</dbReference>
<dbReference type="GO" id="GO:0030430">
    <property type="term" value="C:host cell cytoplasm"/>
    <property type="evidence" value="ECO:0007669"/>
    <property type="project" value="UniProtKB-SubCell"/>
</dbReference>
<keyword evidence="2 9" id="KW-1139">Helical capsid protein</keyword>
<reference evidence="11" key="1">
    <citation type="submission" date="2021-05" db="EMBL/GenBank/DDBJ databases">
        <title>Comparation of mammalian active virome structures and with host-virus interactions in sympatric communities.</title>
        <authorList>
            <person name="Tan Z."/>
            <person name="Nie F.-Y."/>
            <person name="Zhang Y.-Z."/>
        </authorList>
    </citation>
    <scope>NUCLEOTIDE SEQUENCE</scope>
    <source>
        <strain evidence="11">WFB_Rpear</strain>
    </source>
</reference>
<evidence type="ECO:0000256" key="8">
    <source>
        <dbReference type="ARBA" id="ARBA00023274"/>
    </source>
</evidence>
<evidence type="ECO:0000256" key="10">
    <source>
        <dbReference type="SAM" id="MobiDB-lite"/>
    </source>
</evidence>
<evidence type="ECO:0000313" key="11">
    <source>
        <dbReference type="EMBL" id="UBB42380.1"/>
    </source>
</evidence>
<evidence type="ECO:0000256" key="6">
    <source>
        <dbReference type="ARBA" id="ARBA00023086"/>
    </source>
</evidence>
<dbReference type="EMBL" id="MZ328290">
    <property type="protein sequence ID" value="UBB42380.1"/>
    <property type="molecule type" value="Viral_cRNA"/>
</dbReference>
<dbReference type="GO" id="GO:0005198">
    <property type="term" value="F:structural molecule activity"/>
    <property type="evidence" value="ECO:0007669"/>
    <property type="project" value="InterPro"/>
</dbReference>
<keyword evidence="7 9" id="KW-1035">Host cytoplasm</keyword>
<evidence type="ECO:0000256" key="5">
    <source>
        <dbReference type="ARBA" id="ARBA00022884"/>
    </source>
</evidence>
<keyword evidence="3 9" id="KW-0167">Capsid protein</keyword>
<keyword evidence="4 9" id="KW-0946">Virion</keyword>
<sequence>MSQLIEGLSNFRLFKNNPPKAGILSNVLGGIRKKVIILIPGTSDPELRWNLLVLMLMLIWSHTSPGSVITGAFFTLLSLFADQPAQLLRTVGNDPDIEAQFIEVTITNRGDLKLSSRGADLSEQKRKYEEIAAAGPDKDSDPNPFAKLKIRDHVVRTTELLQQAVATVTLQMWILLTKAVTAPDTARDSEQRRWIKYIQQKRADDEYRLKSRWLDVARNRIASDISVRRLMVEILVEINKIQGTKSRIVEMIADVGNYIAETGMAGFHLTIKYGIETRYPALALNEFQSDLTTLIQLMKLYQEQGEKAPYLVLLEDSIQTKFSPGNYPLLWSYAMGVGTAIDRAMNGLNYNRPYLEPGYFKLGQDIVNKMEGNVDSKIAAELGLTSEQINDLKSITQTGNQDRSAGPGRSRTSRFVPTAVSAIETESSSSSSDESDDDQSPPKPTKYQLPSPKPRKTDVNSQNRSSLFGEEIRRLAGSALAGIRQVQADVHSHDEPDESGQDQESEADKLRSEI</sequence>
<evidence type="ECO:0000256" key="1">
    <source>
        <dbReference type="ARBA" id="ARBA00007642"/>
    </source>
</evidence>
<feature type="compositionally biased region" description="Acidic residues" evidence="10">
    <location>
        <begin position="495"/>
        <end position="505"/>
    </location>
</feature>
<accession>A0AAE8XR92</accession>
<dbReference type="Proteomes" id="UP001246610">
    <property type="component" value="Segment"/>
</dbReference>
<dbReference type="GO" id="GO:0019029">
    <property type="term" value="C:helical viral capsid"/>
    <property type="evidence" value="ECO:0007669"/>
    <property type="project" value="UniProtKB-KW"/>
</dbReference>
<comment type="similarity">
    <text evidence="1 9">Belongs to the paramyxoviruses nucleocapsid family.</text>
</comment>
<evidence type="ECO:0000256" key="4">
    <source>
        <dbReference type="ARBA" id="ARBA00022844"/>
    </source>
</evidence>
<keyword evidence="6 9" id="KW-0543">Viral nucleoprotein</keyword>
<dbReference type="GO" id="GO:1990904">
    <property type="term" value="C:ribonucleoprotein complex"/>
    <property type="evidence" value="ECO:0007669"/>
    <property type="project" value="UniProtKB-KW"/>
</dbReference>
<feature type="region of interest" description="Disordered" evidence="10">
    <location>
        <begin position="484"/>
        <end position="514"/>
    </location>
</feature>
<protein>
    <recommendedName>
        <fullName evidence="9">Nucleocapsid</fullName>
    </recommendedName>
    <alternativeName>
        <fullName evidence="9">Nucleocapsid protein</fullName>
    </alternativeName>
</protein>
<evidence type="ECO:0000313" key="12">
    <source>
        <dbReference type="Proteomes" id="UP001246610"/>
    </source>
</evidence>
<name>A0AAE8XR92_9MONO</name>
<organism evidence="11 12">
    <name type="scientific">Wufeng Rhinolophus pearsonii paramyxovirus 1</name>
    <dbReference type="NCBI Taxonomy" id="2877502"/>
    <lineage>
        <taxon>Viruses</taxon>
        <taxon>Riboviria</taxon>
        <taxon>Orthornavirae</taxon>
        <taxon>Negarnaviricota</taxon>
        <taxon>Haploviricotina</taxon>
        <taxon>Monjiviricetes</taxon>
        <taxon>Mononegavirales</taxon>
        <taxon>Paramyxoviridae</taxon>
        <taxon>Orthoparamyxovirinae</taxon>
        <taxon>Parajeilongvirus</taxon>
        <taxon>Parajeilongvirus rhinolophi</taxon>
    </lineage>
</organism>
<evidence type="ECO:0000256" key="2">
    <source>
        <dbReference type="ARBA" id="ARBA00022497"/>
    </source>
</evidence>
<keyword evidence="8 9" id="KW-0687">Ribonucleoprotein</keyword>
<dbReference type="GO" id="GO:0003723">
    <property type="term" value="F:RNA binding"/>
    <property type="evidence" value="ECO:0007669"/>
    <property type="project" value="UniProtKB-KW"/>
</dbReference>